<dbReference type="EMBL" id="BEHY01000010">
    <property type="protein sequence ID" value="GBD08463.1"/>
    <property type="molecule type" value="Genomic_DNA"/>
</dbReference>
<name>A0A2H5Y4T8_9CHLR</name>
<protein>
    <recommendedName>
        <fullName evidence="4">Hydrogenase maturation factor HypA</fullName>
    </recommendedName>
</protein>
<dbReference type="InterPro" id="IPR000688">
    <property type="entry name" value="HypA/HybF"/>
</dbReference>
<dbReference type="GO" id="GO:0051604">
    <property type="term" value="P:protein maturation"/>
    <property type="evidence" value="ECO:0007669"/>
    <property type="project" value="InterPro"/>
</dbReference>
<reference evidence="6" key="1">
    <citation type="submission" date="2017-09" db="EMBL/GenBank/DDBJ databases">
        <title>Metaegenomics of thermophilic ammonia-oxidizing enrichment culture.</title>
        <authorList>
            <person name="Kato S."/>
            <person name="Suzuki K."/>
        </authorList>
    </citation>
    <scope>NUCLEOTIDE SEQUENCE [LARGE SCALE GENOMIC DNA]</scope>
</reference>
<feature type="binding site" evidence="4">
    <location>
        <position position="76"/>
    </location>
    <ligand>
        <name>Zn(2+)</name>
        <dbReference type="ChEBI" id="CHEBI:29105"/>
    </ligand>
</feature>
<keyword evidence="2 4" id="KW-0479">Metal-binding</keyword>
<dbReference type="AlphaFoldDB" id="A0A2H5Y4T8"/>
<sequence>MHELAITQGILSVVLEAAEAAGARRVRTIDLTVGTLTGYVDESIRFYFDLLSRGTPAEGAVLRIRREPGEGHCQTCEARFPVEPPVIPTCPFCGSPQIRITGGTRCVVERIEVEHGDEHSGCEGNPPGQ</sequence>
<evidence type="ECO:0000256" key="1">
    <source>
        <dbReference type="ARBA" id="ARBA00022596"/>
    </source>
</evidence>
<dbReference type="Gene3D" id="3.30.2320.80">
    <property type="match status" value="1"/>
</dbReference>
<dbReference type="GO" id="GO:0008270">
    <property type="term" value="F:zinc ion binding"/>
    <property type="evidence" value="ECO:0007669"/>
    <property type="project" value="UniProtKB-UniRule"/>
</dbReference>
<dbReference type="HAMAP" id="MF_00213">
    <property type="entry name" value="HypA_HybF"/>
    <property type="match status" value="1"/>
</dbReference>
<feature type="binding site" evidence="4">
    <location>
        <position position="73"/>
    </location>
    <ligand>
        <name>Zn(2+)</name>
        <dbReference type="ChEBI" id="CHEBI:29105"/>
    </ligand>
</feature>
<feature type="binding site" evidence="4">
    <location>
        <position position="2"/>
    </location>
    <ligand>
        <name>Ni(2+)</name>
        <dbReference type="ChEBI" id="CHEBI:49786"/>
    </ligand>
</feature>
<comment type="caution">
    <text evidence="5">The sequence shown here is derived from an EMBL/GenBank/DDBJ whole genome shotgun (WGS) entry which is preliminary data.</text>
</comment>
<dbReference type="Pfam" id="PF01155">
    <property type="entry name" value="HypA"/>
    <property type="match status" value="1"/>
</dbReference>
<dbReference type="PANTHER" id="PTHR34535">
    <property type="entry name" value="HYDROGENASE MATURATION FACTOR HYPA"/>
    <property type="match status" value="1"/>
</dbReference>
<comment type="similarity">
    <text evidence="4">Belongs to the HypA/HybF family.</text>
</comment>
<keyword evidence="3 4" id="KW-0862">Zinc</keyword>
<keyword evidence="1 4" id="KW-0533">Nickel</keyword>
<organism evidence="5 6">
    <name type="scientific">Candidatus Thermoflexus japonica</name>
    <dbReference type="NCBI Taxonomy" id="2035417"/>
    <lineage>
        <taxon>Bacteria</taxon>
        <taxon>Bacillati</taxon>
        <taxon>Chloroflexota</taxon>
        <taxon>Thermoflexia</taxon>
        <taxon>Thermoflexales</taxon>
        <taxon>Thermoflexaceae</taxon>
        <taxon>Thermoflexus</taxon>
    </lineage>
</organism>
<evidence type="ECO:0000256" key="3">
    <source>
        <dbReference type="ARBA" id="ARBA00022833"/>
    </source>
</evidence>
<proteinExistence type="inferred from homology"/>
<dbReference type="GO" id="GO:0016151">
    <property type="term" value="F:nickel cation binding"/>
    <property type="evidence" value="ECO:0007669"/>
    <property type="project" value="UniProtKB-UniRule"/>
</dbReference>
<evidence type="ECO:0000256" key="4">
    <source>
        <dbReference type="HAMAP-Rule" id="MF_00213"/>
    </source>
</evidence>
<dbReference type="PIRSF" id="PIRSF004761">
    <property type="entry name" value="Hydrgn_mat_HypA"/>
    <property type="match status" value="1"/>
</dbReference>
<evidence type="ECO:0000313" key="6">
    <source>
        <dbReference type="Proteomes" id="UP000236642"/>
    </source>
</evidence>
<accession>A0A2H5Y4T8</accession>
<evidence type="ECO:0000256" key="2">
    <source>
        <dbReference type="ARBA" id="ARBA00022723"/>
    </source>
</evidence>
<dbReference type="PANTHER" id="PTHR34535:SF3">
    <property type="entry name" value="HYDROGENASE MATURATION FACTOR HYPA"/>
    <property type="match status" value="1"/>
</dbReference>
<gene>
    <name evidence="4 5" type="primary">hypA</name>
    <name evidence="5" type="ORF">HRbin22_00703</name>
</gene>
<comment type="function">
    <text evidence="4">Involved in the maturation of [NiFe] hydrogenases. Required for nickel insertion into the metal center of the hydrogenase.</text>
</comment>
<feature type="binding site" evidence="4">
    <location>
        <position position="90"/>
    </location>
    <ligand>
        <name>Zn(2+)</name>
        <dbReference type="ChEBI" id="CHEBI:29105"/>
    </ligand>
</feature>
<evidence type="ECO:0000313" key="5">
    <source>
        <dbReference type="EMBL" id="GBD08463.1"/>
    </source>
</evidence>
<dbReference type="Proteomes" id="UP000236642">
    <property type="component" value="Unassembled WGS sequence"/>
</dbReference>
<feature type="binding site" evidence="4">
    <location>
        <position position="93"/>
    </location>
    <ligand>
        <name>Zn(2+)</name>
        <dbReference type="ChEBI" id="CHEBI:29105"/>
    </ligand>
</feature>